<protein>
    <submittedName>
        <fullName evidence="2">Uncharacterized protein</fullName>
    </submittedName>
</protein>
<feature type="region of interest" description="Disordered" evidence="1">
    <location>
        <begin position="1"/>
        <end position="30"/>
    </location>
</feature>
<sequence length="231" mass="25900">MARKKDPNPNLEPFLPDGRPRCQARSKSTGAQCRQPAVRGYSVCHVHGAGTRKRVAEGARKPPGRPVVHGLYSERHAATLRALYEEVLALGDLDATDRDVAVLKAVVWYLLNGAGRVEEWQGRLEGLFARLEEAGAEEARPLLYQVERLMQQTQSYLDRLAEHAFRVVQAVKTRAETEAKRAETKALAYLLRFVDELKAVLVERLEPEVYEAVLEDLQKRVLAKALPQADP</sequence>
<comment type="caution">
    <text evidence="2">The sequence shown here is derived from an EMBL/GenBank/DDBJ whole genome shotgun (WGS) entry which is preliminary data.</text>
</comment>
<accession>A0A7C5RDZ5</accession>
<evidence type="ECO:0000256" key="1">
    <source>
        <dbReference type="SAM" id="MobiDB-lite"/>
    </source>
</evidence>
<dbReference type="EMBL" id="DRXE01000106">
    <property type="protein sequence ID" value="HHM67660.1"/>
    <property type="molecule type" value="Genomic_DNA"/>
</dbReference>
<dbReference type="AlphaFoldDB" id="A0A7C5RDZ5"/>
<proteinExistence type="predicted"/>
<organism evidence="2">
    <name type="scientific">Thermus caliditerrae</name>
    <dbReference type="NCBI Taxonomy" id="1330700"/>
    <lineage>
        <taxon>Bacteria</taxon>
        <taxon>Thermotogati</taxon>
        <taxon>Deinococcota</taxon>
        <taxon>Deinococci</taxon>
        <taxon>Thermales</taxon>
        <taxon>Thermaceae</taxon>
        <taxon>Thermus</taxon>
    </lineage>
</organism>
<reference evidence="2" key="1">
    <citation type="journal article" date="2020" name="mSystems">
        <title>Genome- and Community-Level Interaction Insights into Carbon Utilization and Element Cycling Functions of Hydrothermarchaeota in Hydrothermal Sediment.</title>
        <authorList>
            <person name="Zhou Z."/>
            <person name="Liu Y."/>
            <person name="Xu W."/>
            <person name="Pan J."/>
            <person name="Luo Z.H."/>
            <person name="Li M."/>
        </authorList>
    </citation>
    <scope>NUCLEOTIDE SEQUENCE [LARGE SCALE GENOMIC DNA]</scope>
    <source>
        <strain evidence="2">SpSt-1071</strain>
    </source>
</reference>
<name>A0A7C5RDZ5_9DEIN</name>
<evidence type="ECO:0000313" key="2">
    <source>
        <dbReference type="EMBL" id="HHM67660.1"/>
    </source>
</evidence>
<gene>
    <name evidence="2" type="ORF">ENM28_02880</name>
</gene>